<dbReference type="InterPro" id="IPR007312">
    <property type="entry name" value="Phosphoesterase"/>
</dbReference>
<dbReference type="PATRIC" id="fig|1278073.3.peg.6969"/>
<dbReference type="GO" id="GO:0016788">
    <property type="term" value="F:hydrolase activity, acting on ester bonds"/>
    <property type="evidence" value="ECO:0007669"/>
    <property type="project" value="InterPro"/>
</dbReference>
<accession>L7UGN8</accession>
<dbReference type="RefSeq" id="WP_015352390.1">
    <property type="nucleotide sequence ID" value="NC_020126.1"/>
</dbReference>
<keyword evidence="3" id="KW-1185">Reference proteome</keyword>
<dbReference type="EMBL" id="CP004025">
    <property type="protein sequence ID" value="AGC48136.1"/>
    <property type="molecule type" value="Genomic_DNA"/>
</dbReference>
<gene>
    <name evidence="2" type="ordered locus">MYSTI_06863</name>
</gene>
<proteinExistence type="predicted"/>
<dbReference type="PANTHER" id="PTHR31956">
    <property type="entry name" value="NON-SPECIFIC PHOSPHOLIPASE C4-RELATED"/>
    <property type="match status" value="1"/>
</dbReference>
<dbReference type="Pfam" id="PF04185">
    <property type="entry name" value="Phosphoesterase"/>
    <property type="match status" value="1"/>
</dbReference>
<dbReference type="Proteomes" id="UP000011131">
    <property type="component" value="Chromosome"/>
</dbReference>
<dbReference type="STRING" id="1278073.MYSTI_06863"/>
<dbReference type="PANTHER" id="PTHR31956:SF2">
    <property type="entry name" value="NON-SPECIFIC PHOSPHOLIPASE C6"/>
    <property type="match status" value="1"/>
</dbReference>
<dbReference type="eggNOG" id="COG3511">
    <property type="taxonomic scope" value="Bacteria"/>
</dbReference>
<dbReference type="HOGENOM" id="CLU_029943_2_0_7"/>
<evidence type="ECO:0000256" key="1">
    <source>
        <dbReference type="ARBA" id="ARBA00022801"/>
    </source>
</evidence>
<keyword evidence="1" id="KW-0378">Hydrolase</keyword>
<sequence length="506" mass="55973">MATPIRYVFVLMLENRSFDHMLGFSGITGTDAVTGKHTVLNGLTGNEFNTFEGRRYPVSSPADYVMPVGPHHDFLDVLLQLTGVNWASHAEHFKAPVVKYPPITLSGFVESYVAAAHEAQLPTADPGEIMRCYAPQQLPVLNALAREFAVCDQWFSSMPGPTWPNRFFVNAATAGGLDHSPSMAECIEWEEHLDGGFRFERGSLLTNPNLTSRIYAGGDVCIAKATAGVHLLDVRSYEDFPRDLMERPVAQYTFIEPKYGKVTDDSYAGGNSQHPRDDVRHGEWLIRSTYEAIRKSPVWNESMLIVTWDEHGGFYDHVAPPQAVAPRDTWRMPPAVNKYGFTFQQYGVRVPAVVISPWVPRNVIDHRLYDHASVPATLKAAFGLTPMSLRDGTASHLLPLASLSSPRTDCPETLPWPQGFESIPPPAPSAAKPPEPTDLVAEGHLPGFLHLVLRTDLALSPPAQRPEILARVRAIQTRADAEQYIREVDEKRAAATAQPAQVAARR</sequence>
<evidence type="ECO:0000313" key="2">
    <source>
        <dbReference type="EMBL" id="AGC48136.1"/>
    </source>
</evidence>
<dbReference type="KEGG" id="msd:MYSTI_06863"/>
<dbReference type="AlphaFoldDB" id="L7UGN8"/>
<dbReference type="GO" id="GO:0009395">
    <property type="term" value="P:phospholipid catabolic process"/>
    <property type="evidence" value="ECO:0007669"/>
    <property type="project" value="TreeGrafter"/>
</dbReference>
<reference evidence="2 3" key="1">
    <citation type="journal article" date="2013" name="Genome Announc.">
        <title>Complete genome sequence of Myxococcus stipitatus strain DSM 14675, a fruiting myxobacterium.</title>
        <authorList>
            <person name="Huntley S."/>
            <person name="Kneip S."/>
            <person name="Treuner-Lange A."/>
            <person name="Sogaard-Andersen L."/>
        </authorList>
    </citation>
    <scope>NUCLEOTIDE SEQUENCE [LARGE SCALE GENOMIC DNA]</scope>
    <source>
        <strain evidence="3">DSM 14675 / JCM 12634 / Mx s8</strain>
    </source>
</reference>
<name>L7UGN8_MYXSD</name>
<evidence type="ECO:0008006" key="4">
    <source>
        <dbReference type="Google" id="ProtNLM"/>
    </source>
</evidence>
<dbReference type="SUPFAM" id="SSF53649">
    <property type="entry name" value="Alkaline phosphatase-like"/>
    <property type="match status" value="1"/>
</dbReference>
<dbReference type="InterPro" id="IPR017850">
    <property type="entry name" value="Alkaline_phosphatase_core_sf"/>
</dbReference>
<protein>
    <recommendedName>
        <fullName evidence="4">Phosphoesterase</fullName>
    </recommendedName>
</protein>
<evidence type="ECO:0000313" key="3">
    <source>
        <dbReference type="Proteomes" id="UP000011131"/>
    </source>
</evidence>
<dbReference type="Gene3D" id="3.40.720.10">
    <property type="entry name" value="Alkaline Phosphatase, subunit A"/>
    <property type="match status" value="2"/>
</dbReference>
<organism evidence="2 3">
    <name type="scientific">Myxococcus stipitatus (strain DSM 14675 / JCM 12634 / Mx s8)</name>
    <dbReference type="NCBI Taxonomy" id="1278073"/>
    <lineage>
        <taxon>Bacteria</taxon>
        <taxon>Pseudomonadati</taxon>
        <taxon>Myxococcota</taxon>
        <taxon>Myxococcia</taxon>
        <taxon>Myxococcales</taxon>
        <taxon>Cystobacterineae</taxon>
        <taxon>Myxococcaceae</taxon>
        <taxon>Myxococcus</taxon>
    </lineage>
</organism>